<sequence length="844" mass="87345">MADDVSIIVRVRDYTRAGIDEVSARLNSLVRSANSMDKEFGSMTSAALSLAPALIPIAAATAPIVVTAAAAGVAVAAFGAAVIPQIGAMNDAAKAEDKYEAALDKHGKTSKQAATAEKAYLDSVSKLPPATREAAAALTILKDQYKDWSESLAGDTMPVVTKSLAVFGAIFPKLTPLVKGASVELNRMITLAAGGISATSFDTFMGKFADFANGSLRRVDDGIVHLLRTMNTGAIGGGLSEFMRYAKENGPLVGDTLKNLALALTHLITAGSDVGVSMLQIVNVFARLVAAVPTSLITTLMQVSIAFKAVKLASAGFASIAGGITQLNAQIVAMRTATGAAAAGTSTLAAAWSGLSSGAKMGIVVTGIAILVVALKKLSDIGKEAPPDIEKMTTAIGQLGDTGKVTGEAVRVFGKDMQGLADSLRGLARPGEVDQVQQFMTRLIGMDSTPVKKWKEDIDSVDKALANLVKGGHADLARGAFDQMASVAQKNGLTIQELRGKLDDYKSALADQAFEEQLAAQSMGLFGEQAQQVKAKLDNQKQSADGLRQAIQALNDVNRAGLGGMIGFEAAIDAAAKAAQENGRSLTMVNGQLDLNSEKARGNATALNDLAAKTDAAAGAARDSGQSWSQVNGIYERGRQQLIANAMQMGLNRQQAEALARQILSTPNKTAVLKGNIEDLQAKLNSAKSQLASVPASKRSSLLANIADLERKIASAKSQLNNIDGTTANTYVTTHYRSDGLSFLGASGRFAHGGVVGAAGGGPRSRMTLVGEQGPELVDLAPGSRVRSNPDTARMLGGGGGRGGSLVQLEIKSGGSALDDLLVEILRKAVRVRGGNVQLVLGQG</sequence>
<reference evidence="2" key="1">
    <citation type="submission" date="2024-05" db="EMBL/GenBank/DDBJ databases">
        <title>Whole genome shotgun sequence of Streptomyces violascens NBRC 12920.</title>
        <authorList>
            <person name="Komaki H."/>
            <person name="Tamura T."/>
        </authorList>
    </citation>
    <scope>NUCLEOTIDE SEQUENCE</scope>
    <source>
        <strain evidence="2">NBRC 12920</strain>
    </source>
</reference>
<dbReference type="Proteomes" id="UP001050808">
    <property type="component" value="Unassembled WGS sequence"/>
</dbReference>
<dbReference type="RefSeq" id="WP_189963445.1">
    <property type="nucleotide sequence ID" value="NZ_BMUA01000008.1"/>
</dbReference>
<evidence type="ECO:0000313" key="3">
    <source>
        <dbReference type="Proteomes" id="UP001050808"/>
    </source>
</evidence>
<keyword evidence="1" id="KW-0175">Coiled coil</keyword>
<dbReference type="EMBL" id="BNDY01000017">
    <property type="protein sequence ID" value="GHI41924.1"/>
    <property type="molecule type" value="Genomic_DNA"/>
</dbReference>
<proteinExistence type="predicted"/>
<keyword evidence="3" id="KW-1185">Reference proteome</keyword>
<protein>
    <submittedName>
        <fullName evidence="2">Uncharacterized protein</fullName>
    </submittedName>
</protein>
<accession>A0ABQ3QXB8</accession>
<evidence type="ECO:0000256" key="1">
    <source>
        <dbReference type="SAM" id="Coils"/>
    </source>
</evidence>
<evidence type="ECO:0000313" key="2">
    <source>
        <dbReference type="EMBL" id="GHI41924.1"/>
    </source>
</evidence>
<gene>
    <name evidence="2" type="ORF">Sviol_63320</name>
</gene>
<comment type="caution">
    <text evidence="2">The sequence shown here is derived from an EMBL/GenBank/DDBJ whole genome shotgun (WGS) entry which is preliminary data.</text>
</comment>
<feature type="coiled-coil region" evidence="1">
    <location>
        <begin position="530"/>
        <end position="557"/>
    </location>
</feature>
<organism evidence="2 3">
    <name type="scientific">Streptomyces violascens</name>
    <dbReference type="NCBI Taxonomy" id="67381"/>
    <lineage>
        <taxon>Bacteria</taxon>
        <taxon>Bacillati</taxon>
        <taxon>Actinomycetota</taxon>
        <taxon>Actinomycetes</taxon>
        <taxon>Kitasatosporales</taxon>
        <taxon>Streptomycetaceae</taxon>
        <taxon>Streptomyces</taxon>
    </lineage>
</organism>
<name>A0ABQ3QXB8_9ACTN</name>
<feature type="coiled-coil region" evidence="1">
    <location>
        <begin position="670"/>
        <end position="726"/>
    </location>
</feature>